<organism evidence="8 9">
    <name type="scientific">Allobranchiibius huperziae</name>
    <dbReference type="NCBI Taxonomy" id="1874116"/>
    <lineage>
        <taxon>Bacteria</taxon>
        <taxon>Bacillati</taxon>
        <taxon>Actinomycetota</taxon>
        <taxon>Actinomycetes</taxon>
        <taxon>Micrococcales</taxon>
        <taxon>Dermacoccaceae</taxon>
        <taxon>Allobranchiibius</taxon>
    </lineage>
</organism>
<dbReference type="GO" id="GO:0005886">
    <property type="term" value="C:plasma membrane"/>
    <property type="evidence" value="ECO:0007669"/>
    <property type="project" value="UniProtKB-SubCell"/>
</dbReference>
<evidence type="ECO:0000256" key="3">
    <source>
        <dbReference type="ARBA" id="ARBA00022692"/>
    </source>
</evidence>
<feature type="transmembrane region" description="Helical" evidence="6">
    <location>
        <begin position="173"/>
        <end position="195"/>
    </location>
</feature>
<name>A0A853DDS3_9MICO</name>
<dbReference type="Pfam" id="PF05425">
    <property type="entry name" value="CopD"/>
    <property type="match status" value="1"/>
</dbReference>
<keyword evidence="4 6" id="KW-1133">Transmembrane helix</keyword>
<dbReference type="Pfam" id="PF09678">
    <property type="entry name" value="Caa3_CtaG"/>
    <property type="match status" value="1"/>
</dbReference>
<dbReference type="Proteomes" id="UP000571817">
    <property type="component" value="Unassembled WGS sequence"/>
</dbReference>
<dbReference type="InterPro" id="IPR008457">
    <property type="entry name" value="Cu-R_CopD_dom"/>
</dbReference>
<feature type="transmembrane region" description="Helical" evidence="6">
    <location>
        <begin position="26"/>
        <end position="46"/>
    </location>
</feature>
<dbReference type="AlphaFoldDB" id="A0A853DDS3"/>
<feature type="transmembrane region" description="Helical" evidence="6">
    <location>
        <begin position="66"/>
        <end position="86"/>
    </location>
</feature>
<dbReference type="EMBL" id="JACCFW010000001">
    <property type="protein sequence ID" value="NYJ73234.1"/>
    <property type="molecule type" value="Genomic_DNA"/>
</dbReference>
<keyword evidence="2" id="KW-1003">Cell membrane</keyword>
<keyword evidence="3 6" id="KW-0812">Transmembrane</keyword>
<feature type="transmembrane region" description="Helical" evidence="6">
    <location>
        <begin position="315"/>
        <end position="337"/>
    </location>
</feature>
<evidence type="ECO:0000313" key="8">
    <source>
        <dbReference type="EMBL" id="NYJ73234.1"/>
    </source>
</evidence>
<feature type="transmembrane region" description="Helical" evidence="6">
    <location>
        <begin position="275"/>
        <end position="295"/>
    </location>
</feature>
<dbReference type="InterPro" id="IPR019108">
    <property type="entry name" value="Caa3_assmbl_CtaG-rel"/>
</dbReference>
<dbReference type="GO" id="GO:0006825">
    <property type="term" value="P:copper ion transport"/>
    <property type="evidence" value="ECO:0007669"/>
    <property type="project" value="InterPro"/>
</dbReference>
<sequence>MASDTGTSPATAAAPVRARRSTWIRAVVPFALVVVVLAVLFSHAASPLELGDPGAVVRWGIPLLNVVRDLTAALTVGALLLGGFLVPEGATTRRRESLARYAAWAATGWAVVGAASVVLNFADVSGTRLGATGFASEAWASIWQLEILRAPAITALIAAAVALLAFTGPGARGMAWLFGMALVALYPLALIGHAAGSDDHEASVDSLLVHLLAVTVWVGGLLALLVMWGRLGKGTADVVRRYSTVALWCFGAVAVSGVLNAVIRVGSFSGLASRYGVLVLIKVLLLLALGSFGALHRQRVIGHLDGADAPGRALFARLAGVESLVMGAAVAVGVALARSAPPVAEVHGRVDTAYSLTGYLAPAAPHVATWFTLWRVEWLLSAVSVIAIAVYLSWVVRLARRGDRWPVLRTISWCAGWLIFLYMVDGAPAVYGRVMFSVHMLEHMTVSMLVPILLVRGGVVTLALRALPKRHDLTLGPREVILSVVHSRLVTVIANPAVAAIFVFVSLIVFYYSPLFHLALTTHTGHLLMMVHFMASGYLYAWALVGIDPGPRRWAPPIRLGILLIAIAFHAFFGVALMTGNDLLGGDFFQLLHLSYVPSPITDQQRGGTIAWGAGEVPTFMLAMLIAGEWYRKDTAEGERQARQADRDDDAELRAYNDYLAARSGRGKQA</sequence>
<evidence type="ECO:0000313" key="9">
    <source>
        <dbReference type="Proteomes" id="UP000571817"/>
    </source>
</evidence>
<accession>A0A853DDS3</accession>
<feature type="domain" description="Copper resistance protein D" evidence="7">
    <location>
        <begin position="237"/>
        <end position="336"/>
    </location>
</feature>
<reference evidence="8 9" key="1">
    <citation type="submission" date="2020-07" db="EMBL/GenBank/DDBJ databases">
        <title>Sequencing the genomes of 1000 actinobacteria strains.</title>
        <authorList>
            <person name="Klenk H.-P."/>
        </authorList>
    </citation>
    <scope>NUCLEOTIDE SEQUENCE [LARGE SCALE GENOMIC DNA]</scope>
    <source>
        <strain evidence="8 9">DSM 29531</strain>
    </source>
</reference>
<dbReference type="PANTHER" id="PTHR34820:SF4">
    <property type="entry name" value="INNER MEMBRANE PROTEIN YEBZ"/>
    <property type="match status" value="1"/>
</dbReference>
<evidence type="ECO:0000256" key="5">
    <source>
        <dbReference type="ARBA" id="ARBA00023136"/>
    </source>
</evidence>
<feature type="transmembrane region" description="Helical" evidence="6">
    <location>
        <begin position="378"/>
        <end position="399"/>
    </location>
</feature>
<protein>
    <submittedName>
        <fullName evidence="8">Putative copper resistance protein D</fullName>
    </submittedName>
</protein>
<keyword evidence="9" id="KW-1185">Reference proteome</keyword>
<feature type="transmembrane region" description="Helical" evidence="6">
    <location>
        <begin position="207"/>
        <end position="229"/>
    </location>
</feature>
<evidence type="ECO:0000256" key="4">
    <source>
        <dbReference type="ARBA" id="ARBA00022989"/>
    </source>
</evidence>
<feature type="transmembrane region" description="Helical" evidence="6">
    <location>
        <begin position="241"/>
        <end position="263"/>
    </location>
</feature>
<feature type="transmembrane region" description="Helical" evidence="6">
    <location>
        <begin position="98"/>
        <end position="122"/>
    </location>
</feature>
<evidence type="ECO:0000259" key="7">
    <source>
        <dbReference type="Pfam" id="PF05425"/>
    </source>
</evidence>
<evidence type="ECO:0000256" key="2">
    <source>
        <dbReference type="ARBA" id="ARBA00022475"/>
    </source>
</evidence>
<evidence type="ECO:0000256" key="1">
    <source>
        <dbReference type="ARBA" id="ARBA00004651"/>
    </source>
</evidence>
<feature type="transmembrane region" description="Helical" evidence="6">
    <location>
        <begin position="489"/>
        <end position="512"/>
    </location>
</feature>
<feature type="transmembrane region" description="Helical" evidence="6">
    <location>
        <begin position="444"/>
        <end position="468"/>
    </location>
</feature>
<feature type="transmembrane region" description="Helical" evidence="6">
    <location>
        <begin position="142"/>
        <end position="166"/>
    </location>
</feature>
<dbReference type="RefSeq" id="WP_179478369.1">
    <property type="nucleotide sequence ID" value="NZ_JACCFW010000001.1"/>
</dbReference>
<feature type="transmembrane region" description="Helical" evidence="6">
    <location>
        <begin position="557"/>
        <end position="578"/>
    </location>
</feature>
<dbReference type="PANTHER" id="PTHR34820">
    <property type="entry name" value="INNER MEMBRANE PROTEIN YEBZ"/>
    <property type="match status" value="1"/>
</dbReference>
<proteinExistence type="predicted"/>
<keyword evidence="5 6" id="KW-0472">Membrane</keyword>
<feature type="transmembrane region" description="Helical" evidence="6">
    <location>
        <begin position="610"/>
        <end position="631"/>
    </location>
</feature>
<gene>
    <name evidence="8" type="ORF">HNR15_000197</name>
</gene>
<feature type="transmembrane region" description="Helical" evidence="6">
    <location>
        <begin position="406"/>
        <end position="424"/>
    </location>
</feature>
<dbReference type="InterPro" id="IPR032694">
    <property type="entry name" value="CopC/D"/>
</dbReference>
<comment type="subcellular location">
    <subcellularLocation>
        <location evidence="1">Cell membrane</location>
        <topology evidence="1">Multi-pass membrane protein</topology>
    </subcellularLocation>
</comment>
<feature type="transmembrane region" description="Helical" evidence="6">
    <location>
        <begin position="524"/>
        <end position="545"/>
    </location>
</feature>
<evidence type="ECO:0000256" key="6">
    <source>
        <dbReference type="SAM" id="Phobius"/>
    </source>
</evidence>
<comment type="caution">
    <text evidence="8">The sequence shown here is derived from an EMBL/GenBank/DDBJ whole genome shotgun (WGS) entry which is preliminary data.</text>
</comment>